<feature type="compositionally biased region" description="Polar residues" evidence="1">
    <location>
        <begin position="1"/>
        <end position="11"/>
    </location>
</feature>
<accession>A0A2I2EY82</accession>
<sequence>MSSRPDNQRSLSHMADTIPEDLTPDNQQRRRTSSVDSDISHYLHYEDNDSFFPPSVLGEKPPTSRSNDPNRPFMGER</sequence>
<feature type="compositionally biased region" description="Basic and acidic residues" evidence="1">
    <location>
        <begin position="38"/>
        <end position="47"/>
    </location>
</feature>
<evidence type="ECO:0000313" key="3">
    <source>
        <dbReference type="Proteomes" id="UP000234585"/>
    </source>
</evidence>
<dbReference type="EMBL" id="KZ559212">
    <property type="protein sequence ID" value="PLB33329.1"/>
    <property type="molecule type" value="Genomic_DNA"/>
</dbReference>
<evidence type="ECO:0000313" key="2">
    <source>
        <dbReference type="EMBL" id="PLB33329.1"/>
    </source>
</evidence>
<dbReference type="OrthoDB" id="4475146at2759"/>
<feature type="region of interest" description="Disordered" evidence="1">
    <location>
        <begin position="1"/>
        <end position="77"/>
    </location>
</feature>
<dbReference type="GeneID" id="36521746"/>
<dbReference type="Proteomes" id="UP000234585">
    <property type="component" value="Unassembled WGS sequence"/>
</dbReference>
<organism evidence="2 3">
    <name type="scientific">Aspergillus candidus</name>
    <dbReference type="NCBI Taxonomy" id="41067"/>
    <lineage>
        <taxon>Eukaryota</taxon>
        <taxon>Fungi</taxon>
        <taxon>Dikarya</taxon>
        <taxon>Ascomycota</taxon>
        <taxon>Pezizomycotina</taxon>
        <taxon>Eurotiomycetes</taxon>
        <taxon>Eurotiomycetidae</taxon>
        <taxon>Eurotiales</taxon>
        <taxon>Aspergillaceae</taxon>
        <taxon>Aspergillus</taxon>
        <taxon>Aspergillus subgen. Circumdati</taxon>
    </lineage>
</organism>
<reference evidence="2 3" key="1">
    <citation type="submission" date="2017-12" db="EMBL/GenBank/DDBJ databases">
        <authorList>
            <consortium name="DOE Joint Genome Institute"/>
            <person name="Haridas S."/>
            <person name="Kjaerbolling I."/>
            <person name="Vesth T.C."/>
            <person name="Frisvad J.C."/>
            <person name="Nybo J.L."/>
            <person name="Theobald S."/>
            <person name="Kuo A."/>
            <person name="Bowyer P."/>
            <person name="Matsuda Y."/>
            <person name="Mondo S."/>
            <person name="Lyhne E.K."/>
            <person name="Kogle M.E."/>
            <person name="Clum A."/>
            <person name="Lipzen A."/>
            <person name="Salamov A."/>
            <person name="Ngan C.Y."/>
            <person name="Daum C."/>
            <person name="Chiniquy J."/>
            <person name="Barry K."/>
            <person name="LaButti K."/>
            <person name="Simmons B.A."/>
            <person name="Magnuson J.K."/>
            <person name="Mortensen U.H."/>
            <person name="Larsen T.O."/>
            <person name="Grigoriev I.V."/>
            <person name="Baker S.E."/>
            <person name="Andersen M.R."/>
            <person name="Nordberg H.P."/>
            <person name="Cantor M.N."/>
            <person name="Hua S.X."/>
        </authorList>
    </citation>
    <scope>NUCLEOTIDE SEQUENCE [LARGE SCALE GENOMIC DNA]</scope>
    <source>
        <strain evidence="2 3">CBS 102.13</strain>
    </source>
</reference>
<gene>
    <name evidence="2" type="ORF">BDW47DRAFT_114121</name>
</gene>
<keyword evidence="3" id="KW-1185">Reference proteome</keyword>
<dbReference type="AlphaFoldDB" id="A0A2I2EY82"/>
<dbReference type="RefSeq" id="XP_024667341.1">
    <property type="nucleotide sequence ID" value="XM_024814586.1"/>
</dbReference>
<protein>
    <submittedName>
        <fullName evidence="2">Uncharacterized protein</fullName>
    </submittedName>
</protein>
<name>A0A2I2EY82_ASPCN</name>
<evidence type="ECO:0000256" key="1">
    <source>
        <dbReference type="SAM" id="MobiDB-lite"/>
    </source>
</evidence>
<proteinExistence type="predicted"/>